<organism evidence="3 4">
    <name type="scientific">Limnoraphis robusta CCNP1315</name>
    <dbReference type="NCBI Taxonomy" id="3110306"/>
    <lineage>
        <taxon>Bacteria</taxon>
        <taxon>Bacillati</taxon>
        <taxon>Cyanobacteriota</taxon>
        <taxon>Cyanophyceae</taxon>
        <taxon>Oscillatoriophycideae</taxon>
        <taxon>Oscillatoriales</taxon>
        <taxon>Sirenicapillariaceae</taxon>
        <taxon>Limnoraphis</taxon>
    </lineage>
</organism>
<gene>
    <name evidence="3" type="ORF">VB854_18130</name>
</gene>
<evidence type="ECO:0000256" key="1">
    <source>
        <dbReference type="SAM" id="MobiDB-lite"/>
    </source>
</evidence>
<evidence type="ECO:0000313" key="3">
    <source>
        <dbReference type="EMBL" id="MEA5520860.1"/>
    </source>
</evidence>
<sequence length="155" mass="16193">VRALAAGCEGPGAGVQIDKDNDAPDAYAFTNAIFWGNAPKRDFAVACSSGCDAVSVVVDYSMVQTRYADGGIEIDFGPGIVRPANPLFVSLKKGDFHLKSTFGHWTPDGYVRDAASSPALAKGDPDGSTADNPKRAGKRTELGAYGNSSEASYVK</sequence>
<dbReference type="EMBL" id="JAYGHT010000120">
    <property type="protein sequence ID" value="MEA5520860.1"/>
    <property type="molecule type" value="Genomic_DNA"/>
</dbReference>
<keyword evidence="4" id="KW-1185">Reference proteome</keyword>
<evidence type="ECO:0000259" key="2">
    <source>
        <dbReference type="Pfam" id="PF08480"/>
    </source>
</evidence>
<name>A0ABU5U1J6_9CYAN</name>
<dbReference type="RefSeq" id="WP_323306922.1">
    <property type="nucleotide sequence ID" value="NZ_JAYGHT010000120.1"/>
</dbReference>
<reference evidence="3 4" key="1">
    <citation type="submission" date="2023-12" db="EMBL/GenBank/DDBJ databases">
        <title>Baltic Sea Cyanobacteria.</title>
        <authorList>
            <person name="Delbaje E."/>
            <person name="Fewer D.P."/>
            <person name="Shishido T.K."/>
        </authorList>
    </citation>
    <scope>NUCLEOTIDE SEQUENCE [LARGE SCALE GENOMIC DNA]</scope>
    <source>
        <strain evidence="3 4">CCNP 1315</strain>
    </source>
</reference>
<feature type="domain" description="Disaggregatase-related" evidence="2">
    <location>
        <begin position="84"/>
        <end position="123"/>
    </location>
</feature>
<protein>
    <recommendedName>
        <fullName evidence="2">Disaggregatase-related domain-containing protein</fullName>
    </recommendedName>
</protein>
<accession>A0ABU5U1J6</accession>
<feature type="non-terminal residue" evidence="3">
    <location>
        <position position="1"/>
    </location>
</feature>
<proteinExistence type="predicted"/>
<dbReference type="Proteomes" id="UP001301728">
    <property type="component" value="Unassembled WGS sequence"/>
</dbReference>
<evidence type="ECO:0000313" key="4">
    <source>
        <dbReference type="Proteomes" id="UP001301728"/>
    </source>
</evidence>
<feature type="region of interest" description="Disordered" evidence="1">
    <location>
        <begin position="115"/>
        <end position="155"/>
    </location>
</feature>
<dbReference type="InterPro" id="IPR013687">
    <property type="entry name" value="Disaggr-rel"/>
</dbReference>
<feature type="compositionally biased region" description="Basic and acidic residues" evidence="1">
    <location>
        <begin position="132"/>
        <end position="141"/>
    </location>
</feature>
<comment type="caution">
    <text evidence="3">The sequence shown here is derived from an EMBL/GenBank/DDBJ whole genome shotgun (WGS) entry which is preliminary data.</text>
</comment>
<feature type="compositionally biased region" description="Polar residues" evidence="1">
    <location>
        <begin position="146"/>
        <end position="155"/>
    </location>
</feature>
<dbReference type="Pfam" id="PF08480">
    <property type="entry name" value="Disaggr_assoc"/>
    <property type="match status" value="1"/>
</dbReference>